<gene>
    <name evidence="1" type="ORF">ACFOEN_16395</name>
</gene>
<name>A0ABV7H8V3_9BURK</name>
<evidence type="ECO:0008006" key="3">
    <source>
        <dbReference type="Google" id="ProtNLM"/>
    </source>
</evidence>
<organism evidence="1 2">
    <name type="scientific">Piscinibacterium candidicorallinum</name>
    <dbReference type="NCBI Taxonomy" id="1793872"/>
    <lineage>
        <taxon>Bacteria</taxon>
        <taxon>Pseudomonadati</taxon>
        <taxon>Pseudomonadota</taxon>
        <taxon>Betaproteobacteria</taxon>
        <taxon>Burkholderiales</taxon>
        <taxon>Piscinibacterium</taxon>
    </lineage>
</organism>
<evidence type="ECO:0000313" key="2">
    <source>
        <dbReference type="Proteomes" id="UP001595556"/>
    </source>
</evidence>
<accession>A0ABV7H8V3</accession>
<dbReference type="Proteomes" id="UP001595556">
    <property type="component" value="Unassembled WGS sequence"/>
</dbReference>
<sequence length="166" mass="17283">MFKLHTTAGSRVRLPVYRAALAVCAAALLIGCAGPRPVIYGAQVEPASRATGSASAATATQSAERSRVDRHVAECMEAADRAVGRGNDPKTVLRNAGVAAAVGAVAGGVWGLVKREDAGLRTRAGGAAAAAGSIVRDVLLNEPDEVYRNHVERCMTRRGHDVLGWR</sequence>
<comment type="caution">
    <text evidence="1">The sequence shown here is derived from an EMBL/GenBank/DDBJ whole genome shotgun (WGS) entry which is preliminary data.</text>
</comment>
<protein>
    <recommendedName>
        <fullName evidence="3">Glycine zipper family protein</fullName>
    </recommendedName>
</protein>
<evidence type="ECO:0000313" key="1">
    <source>
        <dbReference type="EMBL" id="MFC3149203.1"/>
    </source>
</evidence>
<reference evidence="2" key="1">
    <citation type="journal article" date="2019" name="Int. J. Syst. Evol. Microbiol.">
        <title>The Global Catalogue of Microorganisms (GCM) 10K type strain sequencing project: providing services to taxonomists for standard genome sequencing and annotation.</title>
        <authorList>
            <consortium name="The Broad Institute Genomics Platform"/>
            <consortium name="The Broad Institute Genome Sequencing Center for Infectious Disease"/>
            <person name="Wu L."/>
            <person name="Ma J."/>
        </authorList>
    </citation>
    <scope>NUCLEOTIDE SEQUENCE [LARGE SCALE GENOMIC DNA]</scope>
    <source>
        <strain evidence="2">KCTC 52168</strain>
    </source>
</reference>
<dbReference type="RefSeq" id="WP_377305787.1">
    <property type="nucleotide sequence ID" value="NZ_CP180191.1"/>
</dbReference>
<keyword evidence="2" id="KW-1185">Reference proteome</keyword>
<proteinExistence type="predicted"/>
<dbReference type="PROSITE" id="PS51257">
    <property type="entry name" value="PROKAR_LIPOPROTEIN"/>
    <property type="match status" value="1"/>
</dbReference>
<dbReference type="EMBL" id="JBHRTI010000010">
    <property type="protein sequence ID" value="MFC3149203.1"/>
    <property type="molecule type" value="Genomic_DNA"/>
</dbReference>